<evidence type="ECO:0000256" key="1">
    <source>
        <dbReference type="SAM" id="MobiDB-lite"/>
    </source>
</evidence>
<feature type="compositionally biased region" description="Gly residues" evidence="1">
    <location>
        <begin position="101"/>
        <end position="110"/>
    </location>
</feature>
<feature type="compositionally biased region" description="Acidic residues" evidence="1">
    <location>
        <begin position="156"/>
        <end position="195"/>
    </location>
</feature>
<gene>
    <name evidence="2" type="ORF">MOQ_009190</name>
</gene>
<dbReference type="AlphaFoldDB" id="K2MN90"/>
<keyword evidence="3" id="KW-1185">Reference proteome</keyword>
<feature type="compositionally biased region" description="Low complexity" evidence="1">
    <location>
        <begin position="34"/>
        <end position="46"/>
    </location>
</feature>
<proteinExistence type="predicted"/>
<protein>
    <submittedName>
        <fullName evidence="2">Uncharacterized protein</fullName>
    </submittedName>
</protein>
<evidence type="ECO:0000313" key="3">
    <source>
        <dbReference type="Proteomes" id="UP000007350"/>
    </source>
</evidence>
<comment type="caution">
    <text evidence="2">The sequence shown here is derived from an EMBL/GenBank/DDBJ whole genome shotgun (WGS) entry which is preliminary data.</text>
</comment>
<feature type="region of interest" description="Disordered" evidence="1">
    <location>
        <begin position="1"/>
        <end position="195"/>
    </location>
</feature>
<dbReference type="OrthoDB" id="438545at2759"/>
<sequence>MHRNRNLNATDDGRDESMVVHASHTQGWTRNAAEEGSSVSDSGPSSRGEDPPRPQAALGRTRPSPLTSAELAMRRNGGGGGGGGGDVNSRNNNNNHNNNHSGGGGGGGIMDGVHSNSRGVEPHSTEMRKPHRGASSSSSGYDAIAFGRGADTSEYVMEDSGTEFTGDDTVSDSDTDIDTSDISTDSDDSEDSSSI</sequence>
<dbReference type="Proteomes" id="UP000007350">
    <property type="component" value="Unassembled WGS sequence"/>
</dbReference>
<dbReference type="EMBL" id="AHKC01019118">
    <property type="protein sequence ID" value="EKF27094.1"/>
    <property type="molecule type" value="Genomic_DNA"/>
</dbReference>
<name>K2MN90_TRYCR</name>
<feature type="compositionally biased region" description="Gly residues" evidence="1">
    <location>
        <begin position="76"/>
        <end position="86"/>
    </location>
</feature>
<reference evidence="2 3" key="1">
    <citation type="journal article" date="2012" name="BMC Genomics">
        <title>Comparative genomic analysis of human infective Trypanosoma cruzi lineages with the bat-restricted subspecies T. cruzi marinkellei.</title>
        <authorList>
            <person name="Franzen O."/>
            <person name="Talavera-Lopez C."/>
            <person name="Ochaya S."/>
            <person name="Butler C.E."/>
            <person name="Messenger L.A."/>
            <person name="Lewis M.D."/>
            <person name="Llewellyn M.S."/>
            <person name="Marinkelle C.J."/>
            <person name="Tyler K.M."/>
            <person name="Miles M.A."/>
            <person name="Andersson B."/>
        </authorList>
    </citation>
    <scope>NUCLEOTIDE SEQUENCE [LARGE SCALE GENOMIC DNA]</scope>
    <source>
        <strain evidence="2 3">B7</strain>
    </source>
</reference>
<organism evidence="2 3">
    <name type="scientific">Trypanosoma cruzi marinkellei</name>
    <dbReference type="NCBI Taxonomy" id="85056"/>
    <lineage>
        <taxon>Eukaryota</taxon>
        <taxon>Discoba</taxon>
        <taxon>Euglenozoa</taxon>
        <taxon>Kinetoplastea</taxon>
        <taxon>Metakinetoplastina</taxon>
        <taxon>Trypanosomatida</taxon>
        <taxon>Trypanosomatidae</taxon>
        <taxon>Trypanosoma</taxon>
        <taxon>Schizotrypanum</taxon>
    </lineage>
</organism>
<evidence type="ECO:0000313" key="2">
    <source>
        <dbReference type="EMBL" id="EKF27094.1"/>
    </source>
</evidence>
<feature type="compositionally biased region" description="Low complexity" evidence="1">
    <location>
        <begin position="87"/>
        <end position="100"/>
    </location>
</feature>
<accession>K2MN90</accession>